<name>A0A0G4L300_VERLO</name>
<organism evidence="2 3">
    <name type="scientific">Verticillium longisporum</name>
    <name type="common">Verticillium dahliae var. longisporum</name>
    <dbReference type="NCBI Taxonomy" id="100787"/>
    <lineage>
        <taxon>Eukaryota</taxon>
        <taxon>Fungi</taxon>
        <taxon>Dikarya</taxon>
        <taxon>Ascomycota</taxon>
        <taxon>Pezizomycotina</taxon>
        <taxon>Sordariomycetes</taxon>
        <taxon>Hypocreomycetidae</taxon>
        <taxon>Glomerellales</taxon>
        <taxon>Plectosphaerellaceae</taxon>
        <taxon>Verticillium</taxon>
    </lineage>
</organism>
<proteinExistence type="predicted"/>
<reference evidence="3" key="1">
    <citation type="submission" date="2015-05" db="EMBL/GenBank/DDBJ databases">
        <authorList>
            <person name="Fogelqvist Johan"/>
        </authorList>
    </citation>
    <scope>NUCLEOTIDE SEQUENCE [LARGE SCALE GENOMIC DNA]</scope>
</reference>
<evidence type="ECO:0000259" key="1">
    <source>
        <dbReference type="Pfam" id="PF13532"/>
    </source>
</evidence>
<feature type="domain" description="Alpha-ketoglutarate-dependent dioxygenase AlkB-like" evidence="1">
    <location>
        <begin position="2"/>
        <end position="103"/>
    </location>
</feature>
<feature type="non-terminal residue" evidence="2">
    <location>
        <position position="103"/>
    </location>
</feature>
<dbReference type="PANTHER" id="PTHR31212:SF5">
    <property type="entry name" value="ISOCHORISMATASE FAMILY PROTEIN FAMILY (AFU_ORTHOLOGUE AFUA_3G14500)"/>
    <property type="match status" value="1"/>
</dbReference>
<dbReference type="InterPro" id="IPR027450">
    <property type="entry name" value="AlkB-like"/>
</dbReference>
<evidence type="ECO:0000313" key="2">
    <source>
        <dbReference type="EMBL" id="CRK16323.1"/>
    </source>
</evidence>
<evidence type="ECO:0000313" key="3">
    <source>
        <dbReference type="Proteomes" id="UP000045706"/>
    </source>
</evidence>
<dbReference type="Proteomes" id="UP000045706">
    <property type="component" value="Unassembled WGS sequence"/>
</dbReference>
<accession>A0A0G4L300</accession>
<dbReference type="InterPro" id="IPR032854">
    <property type="entry name" value="ALKBH3"/>
</dbReference>
<dbReference type="AlphaFoldDB" id="A0A0G4L300"/>
<dbReference type="Gene3D" id="2.60.120.590">
    <property type="entry name" value="Alpha-ketoglutarate-dependent dioxygenase AlkB-like"/>
    <property type="match status" value="1"/>
</dbReference>
<protein>
    <recommendedName>
        <fullName evidence="1">Alpha-ketoglutarate-dependent dioxygenase AlkB-like domain-containing protein</fullName>
    </recommendedName>
</protein>
<dbReference type="InterPro" id="IPR037151">
    <property type="entry name" value="AlkB-like_sf"/>
</dbReference>
<dbReference type="EMBL" id="CVQI01006803">
    <property type="protein sequence ID" value="CRK16323.1"/>
    <property type="molecule type" value="Genomic_DNA"/>
</dbReference>
<dbReference type="PANTHER" id="PTHR31212">
    <property type="entry name" value="ALPHA-KETOGLUTARATE-DEPENDENT DIOXYGENASE ALKB HOMOLOG 3"/>
    <property type="match status" value="1"/>
</dbReference>
<dbReference type="Pfam" id="PF13532">
    <property type="entry name" value="2OG-FeII_Oxy_2"/>
    <property type="match status" value="1"/>
</dbReference>
<dbReference type="GO" id="GO:0051213">
    <property type="term" value="F:dioxygenase activity"/>
    <property type="evidence" value="ECO:0007669"/>
    <property type="project" value="InterPro"/>
</dbReference>
<sequence>MSHQGGEVPRKVAVQGLVAEDGSMPVYRHPADESPPLFPFTKTVLEIKAVVEEKLGHPLNHVLIQFYRDGNDYISEHSDKTLDIVKGSYIVNVSLGAERTMIF</sequence>
<dbReference type="GO" id="GO:0006307">
    <property type="term" value="P:DNA alkylation repair"/>
    <property type="evidence" value="ECO:0007669"/>
    <property type="project" value="InterPro"/>
</dbReference>
<dbReference type="SUPFAM" id="SSF51197">
    <property type="entry name" value="Clavaminate synthase-like"/>
    <property type="match status" value="1"/>
</dbReference>
<gene>
    <name evidence="2" type="ORF">BN1723_017462</name>
</gene>